<evidence type="ECO:0000259" key="1">
    <source>
        <dbReference type="Pfam" id="PF02557"/>
    </source>
</evidence>
<dbReference type="Gene3D" id="3.30.1380.10">
    <property type="match status" value="1"/>
</dbReference>
<proteinExistence type="predicted"/>
<dbReference type="RefSeq" id="WP_112870096.1">
    <property type="nucleotide sequence ID" value="NZ_CP021781.1"/>
</dbReference>
<keyword evidence="5" id="KW-1185">Reference proteome</keyword>
<dbReference type="Proteomes" id="UP000681131">
    <property type="component" value="Chromosome"/>
</dbReference>
<dbReference type="PANTHER" id="PTHR34385:SF1">
    <property type="entry name" value="PEPTIDOGLYCAN L-ALANYL-D-GLUTAMATE ENDOPEPTIDASE CWLK"/>
    <property type="match status" value="1"/>
</dbReference>
<evidence type="ECO:0000313" key="3">
    <source>
        <dbReference type="EMBL" id="QIW12158.1"/>
    </source>
</evidence>
<dbReference type="CDD" id="cd14852">
    <property type="entry name" value="LD-carboxypeptidase"/>
    <property type="match status" value="1"/>
</dbReference>
<dbReference type="InterPro" id="IPR009045">
    <property type="entry name" value="Zn_M74/Hedgehog-like"/>
</dbReference>
<dbReference type="Proteomes" id="UP000251120">
    <property type="component" value="Chromosome"/>
</dbReference>
<feature type="domain" description="D-alanyl-D-alanine carboxypeptidase-like core" evidence="1">
    <location>
        <begin position="28"/>
        <end position="152"/>
    </location>
</feature>
<dbReference type="EMBL" id="CP043424">
    <property type="protein sequence ID" value="QIW12158.1"/>
    <property type="molecule type" value="Genomic_DNA"/>
</dbReference>
<reference evidence="3 5" key="2">
    <citation type="submission" date="2019-08" db="EMBL/GenBank/DDBJ databases">
        <title>Complete genome sequences of Francisella adeliensis (FSC1325 and FSC1326).</title>
        <authorList>
            <person name="Ohrman C."/>
            <person name="Uneklint I."/>
            <person name="Vallesi A."/>
            <person name="Karlsson L."/>
            <person name="Sjodin A."/>
        </authorList>
    </citation>
    <scope>NUCLEOTIDE SEQUENCE [LARGE SCALE GENOMIC DNA]</scope>
    <source>
        <strain evidence="3 5">FSC1325</strain>
    </source>
</reference>
<evidence type="ECO:0000313" key="2">
    <source>
        <dbReference type="EMBL" id="AXA33921.1"/>
    </source>
</evidence>
<dbReference type="OrthoDB" id="9792074at2"/>
<evidence type="ECO:0000313" key="5">
    <source>
        <dbReference type="Proteomes" id="UP000681131"/>
    </source>
</evidence>
<dbReference type="AlphaFoldDB" id="A0A2Z4XYG6"/>
<protein>
    <submittedName>
        <fullName evidence="2 3">D-alanyl-D-alanine carboxypeptidase</fullName>
    </submittedName>
</protein>
<dbReference type="GO" id="GO:0004180">
    <property type="term" value="F:carboxypeptidase activity"/>
    <property type="evidence" value="ECO:0007669"/>
    <property type="project" value="UniProtKB-KW"/>
</dbReference>
<accession>A0A2Z4XYG6</accession>
<sequence>MVKRPIYREASAQELVNAGKDFFDRDLYLEKQTHQAWLKLKEQASKDEVNLHIVSGFRSYDYQQNIINRKLANGQSIEQIFKVNALVGESEHHTGCAIDFTTGDEQEVLTENFENTQAFKWLTGNAYKFGFVMSFPRDNIYGFIYEPWHWCFKK</sequence>
<gene>
    <name evidence="2" type="ORF">CDH04_05585</name>
    <name evidence="3" type="ORF">FZC43_05590</name>
</gene>
<dbReference type="InterPro" id="IPR052179">
    <property type="entry name" value="DD-CPase-like"/>
</dbReference>
<dbReference type="EMBL" id="CP021781">
    <property type="protein sequence ID" value="AXA33921.1"/>
    <property type="molecule type" value="Genomic_DNA"/>
</dbReference>
<keyword evidence="2" id="KW-0645">Protease</keyword>
<dbReference type="Pfam" id="PF02557">
    <property type="entry name" value="VanY"/>
    <property type="match status" value="1"/>
</dbReference>
<evidence type="ECO:0000313" key="4">
    <source>
        <dbReference type="Proteomes" id="UP000251120"/>
    </source>
</evidence>
<dbReference type="InterPro" id="IPR003709">
    <property type="entry name" value="VanY-like_core_dom"/>
</dbReference>
<dbReference type="PANTHER" id="PTHR34385">
    <property type="entry name" value="D-ALANYL-D-ALANINE CARBOXYPEPTIDASE"/>
    <property type="match status" value="1"/>
</dbReference>
<reference evidence="2 4" key="1">
    <citation type="submission" date="2017-06" db="EMBL/GenBank/DDBJ databases">
        <title>Complete genome of Francisella adeliensis.</title>
        <authorList>
            <person name="Vallesi A."/>
            <person name="Sjodin A."/>
        </authorList>
    </citation>
    <scope>NUCLEOTIDE SEQUENCE [LARGE SCALE GENOMIC DNA]</scope>
    <source>
        <strain evidence="2 4">FDC440</strain>
    </source>
</reference>
<keyword evidence="2" id="KW-0378">Hydrolase</keyword>
<name>A0A2Z4XYG6_9GAMM</name>
<keyword evidence="2" id="KW-0121">Carboxypeptidase</keyword>
<dbReference type="KEGG" id="fad:CDH04_05585"/>
<dbReference type="SUPFAM" id="SSF55166">
    <property type="entry name" value="Hedgehog/DD-peptidase"/>
    <property type="match status" value="1"/>
</dbReference>
<dbReference type="GO" id="GO:0006508">
    <property type="term" value="P:proteolysis"/>
    <property type="evidence" value="ECO:0007669"/>
    <property type="project" value="InterPro"/>
</dbReference>
<dbReference type="InterPro" id="IPR058193">
    <property type="entry name" value="VanY/YodJ_core_dom"/>
</dbReference>
<organism evidence="2 4">
    <name type="scientific">Francisella adeliensis</name>
    <dbReference type="NCBI Taxonomy" id="2007306"/>
    <lineage>
        <taxon>Bacteria</taxon>
        <taxon>Pseudomonadati</taxon>
        <taxon>Pseudomonadota</taxon>
        <taxon>Gammaproteobacteria</taxon>
        <taxon>Thiotrichales</taxon>
        <taxon>Francisellaceae</taxon>
        <taxon>Francisella</taxon>
    </lineage>
</organism>